<dbReference type="EMBL" id="LT629792">
    <property type="protein sequence ID" value="SDU07348.1"/>
    <property type="molecule type" value="Genomic_DNA"/>
</dbReference>
<keyword evidence="5" id="KW-1185">Reference proteome</keyword>
<organism evidence="4 5">
    <name type="scientific">Schaalia radingae</name>
    <dbReference type="NCBI Taxonomy" id="131110"/>
    <lineage>
        <taxon>Bacteria</taxon>
        <taxon>Bacillati</taxon>
        <taxon>Actinomycetota</taxon>
        <taxon>Actinomycetes</taxon>
        <taxon>Actinomycetales</taxon>
        <taxon>Actinomycetaceae</taxon>
        <taxon>Schaalia</taxon>
    </lineage>
</organism>
<sequence>MGVNDSGPQRVAAIIWAHDDAHDIASTVRSCRAIPAVDLLIVVDDGSTDETGAHARMAGAVVVRHSVPRGRASAMETGVKVAAMRDRADWPPRLLLFLSSDLGESAVEAAVLVEAVMTGMADCACASEKSSRRLPAARIARRAIRRATGWAPESPMSENRCITREALTAIMPFANGYGLEPAMTIDLLMQGFTMVELPCAFVHLGGDRTLGELNKPQQLIDTLVALTERGPRVLTRSPLRRSESRAFKLGDPYPHRADETPGRESDADEEN</sequence>
<evidence type="ECO:0000313" key="5">
    <source>
        <dbReference type="Proteomes" id="UP000198976"/>
    </source>
</evidence>
<dbReference type="InterPro" id="IPR001173">
    <property type="entry name" value="Glyco_trans_2-like"/>
</dbReference>
<dbReference type="Gene3D" id="3.90.550.10">
    <property type="entry name" value="Spore Coat Polysaccharide Biosynthesis Protein SpsA, Chain A"/>
    <property type="match status" value="1"/>
</dbReference>
<reference evidence="4 5" key="1">
    <citation type="submission" date="2016-10" db="EMBL/GenBank/DDBJ databases">
        <authorList>
            <person name="Varghese N."/>
            <person name="Submissions S."/>
        </authorList>
    </citation>
    <scope>NUCLEOTIDE SEQUENCE [LARGE SCALE GENOMIC DNA]</scope>
    <source>
        <strain evidence="4 5">DSM 9169</strain>
    </source>
</reference>
<dbReference type="GO" id="GO:0016740">
    <property type="term" value="F:transferase activity"/>
    <property type="evidence" value="ECO:0007669"/>
    <property type="project" value="UniProtKB-KW"/>
</dbReference>
<proteinExistence type="inferred from homology"/>
<dbReference type="InterPro" id="IPR050256">
    <property type="entry name" value="Glycosyltransferase_2"/>
</dbReference>
<evidence type="ECO:0000256" key="2">
    <source>
        <dbReference type="SAM" id="MobiDB-lite"/>
    </source>
</evidence>
<evidence type="ECO:0000313" key="4">
    <source>
        <dbReference type="EMBL" id="SDU07348.1"/>
    </source>
</evidence>
<protein>
    <submittedName>
        <fullName evidence="4">Glycosyl transferase family 2</fullName>
    </submittedName>
</protein>
<evidence type="ECO:0000256" key="1">
    <source>
        <dbReference type="ARBA" id="ARBA00006739"/>
    </source>
</evidence>
<dbReference type="SUPFAM" id="SSF53448">
    <property type="entry name" value="Nucleotide-diphospho-sugar transferases"/>
    <property type="match status" value="1"/>
</dbReference>
<keyword evidence="4" id="KW-0808">Transferase</keyword>
<dbReference type="PANTHER" id="PTHR48090">
    <property type="entry name" value="UNDECAPRENYL-PHOSPHATE 4-DEOXY-4-FORMAMIDO-L-ARABINOSE TRANSFERASE-RELATED"/>
    <property type="match status" value="1"/>
</dbReference>
<feature type="region of interest" description="Disordered" evidence="2">
    <location>
        <begin position="236"/>
        <end position="271"/>
    </location>
</feature>
<feature type="compositionally biased region" description="Basic and acidic residues" evidence="2">
    <location>
        <begin position="240"/>
        <end position="265"/>
    </location>
</feature>
<dbReference type="Proteomes" id="UP000198976">
    <property type="component" value="Chromosome I"/>
</dbReference>
<evidence type="ECO:0000259" key="3">
    <source>
        <dbReference type="Pfam" id="PF00535"/>
    </source>
</evidence>
<comment type="similarity">
    <text evidence="1">Belongs to the glycosyltransferase 2 family.</text>
</comment>
<dbReference type="Pfam" id="PF00535">
    <property type="entry name" value="Glycos_transf_2"/>
    <property type="match status" value="1"/>
</dbReference>
<accession>A0ABY0VC08</accession>
<dbReference type="PANTHER" id="PTHR48090:SF7">
    <property type="entry name" value="RFBJ PROTEIN"/>
    <property type="match status" value="1"/>
</dbReference>
<name>A0ABY0VC08_9ACTO</name>
<feature type="domain" description="Glycosyltransferase 2-like" evidence="3">
    <location>
        <begin position="14"/>
        <end position="101"/>
    </location>
</feature>
<gene>
    <name evidence="4" type="ORF">SAMN04489714_2000</name>
</gene>
<dbReference type="InterPro" id="IPR029044">
    <property type="entry name" value="Nucleotide-diphossugar_trans"/>
</dbReference>